<comment type="caution">
    <text evidence="3">The sequence shown here is derived from an EMBL/GenBank/DDBJ whole genome shotgun (WGS) entry which is preliminary data.</text>
</comment>
<proteinExistence type="predicted"/>
<reference evidence="3 4" key="1">
    <citation type="submission" date="2016-10" db="EMBL/GenBank/DDBJ databases">
        <authorList>
            <person name="Varghese N."/>
            <person name="Submissions S."/>
        </authorList>
    </citation>
    <scope>NUCLEOTIDE SEQUENCE [LARGE SCALE GENOMIC DNA]</scope>
    <source>
        <strain evidence="3 4">DSM 13796</strain>
    </source>
</reference>
<sequence>MKEKEPFNDVEDHVDKVTGNPYKGRHKNTPKGIKIIGYVIISFFVVLFITTLIGIFLN</sequence>
<dbReference type="RefSeq" id="WP_235606207.1">
    <property type="nucleotide sequence ID" value="NZ_FOXX01000010.1"/>
</dbReference>
<keyword evidence="2" id="KW-0472">Membrane</keyword>
<organism evidence="3 4">
    <name type="scientific">Priestia endophytica DSM 13796</name>
    <dbReference type="NCBI Taxonomy" id="1121089"/>
    <lineage>
        <taxon>Bacteria</taxon>
        <taxon>Bacillati</taxon>
        <taxon>Bacillota</taxon>
        <taxon>Bacilli</taxon>
        <taxon>Bacillales</taxon>
        <taxon>Bacillaceae</taxon>
        <taxon>Priestia</taxon>
    </lineage>
</organism>
<dbReference type="Proteomes" id="UP000182762">
    <property type="component" value="Unassembled WGS sequence"/>
</dbReference>
<accession>A0A1I6BIU6</accession>
<evidence type="ECO:0000256" key="1">
    <source>
        <dbReference type="SAM" id="MobiDB-lite"/>
    </source>
</evidence>
<evidence type="ECO:0000256" key="2">
    <source>
        <dbReference type="SAM" id="Phobius"/>
    </source>
</evidence>
<dbReference type="EMBL" id="FOXX01000010">
    <property type="protein sequence ID" value="SFQ80856.1"/>
    <property type="molecule type" value="Genomic_DNA"/>
</dbReference>
<keyword evidence="4" id="KW-1185">Reference proteome</keyword>
<gene>
    <name evidence="3" type="ORF">SAMN02745910_03684</name>
</gene>
<feature type="transmembrane region" description="Helical" evidence="2">
    <location>
        <begin position="35"/>
        <end position="57"/>
    </location>
</feature>
<keyword evidence="2" id="KW-0812">Transmembrane</keyword>
<protein>
    <submittedName>
        <fullName evidence="3">Uncharacterized protein</fullName>
    </submittedName>
</protein>
<evidence type="ECO:0000313" key="3">
    <source>
        <dbReference type="EMBL" id="SFQ80856.1"/>
    </source>
</evidence>
<keyword evidence="2" id="KW-1133">Transmembrane helix</keyword>
<name>A0A1I6BIU6_9BACI</name>
<evidence type="ECO:0000313" key="4">
    <source>
        <dbReference type="Proteomes" id="UP000182762"/>
    </source>
</evidence>
<dbReference type="GeneID" id="93713834"/>
<feature type="compositionally biased region" description="Basic and acidic residues" evidence="1">
    <location>
        <begin position="1"/>
        <end position="16"/>
    </location>
</feature>
<feature type="region of interest" description="Disordered" evidence="1">
    <location>
        <begin position="1"/>
        <end position="23"/>
    </location>
</feature>